<comment type="caution">
    <text evidence="1">The sequence shown here is derived from an EMBL/GenBank/DDBJ whole genome shotgun (WGS) entry which is preliminary data.</text>
</comment>
<dbReference type="EMBL" id="MNCJ02000319">
    <property type="protein sequence ID" value="KAF5810142.1"/>
    <property type="molecule type" value="Genomic_DNA"/>
</dbReference>
<sequence>MLVPTNHHHSRLIQNHTQKILLKSFRQHKSILQMTYLNKIKTILASNTYRSRHGFQFHPTRFPNL</sequence>
<gene>
    <name evidence="1" type="ORF">HanXRQr2_Chr04g0165971</name>
</gene>
<dbReference type="Gramene" id="mRNA:HanXRQr2_Chr04g0165971">
    <property type="protein sequence ID" value="CDS:HanXRQr2_Chr04g0165971.1"/>
    <property type="gene ID" value="HanXRQr2_Chr04g0165971"/>
</dbReference>
<accession>A0A9K3NR93</accession>
<evidence type="ECO:0000313" key="1">
    <source>
        <dbReference type="EMBL" id="KAF5810142.1"/>
    </source>
</evidence>
<protein>
    <submittedName>
        <fullName evidence="1">Uncharacterized protein</fullName>
    </submittedName>
</protein>
<name>A0A9K3NR93_HELAN</name>
<proteinExistence type="predicted"/>
<organism evidence="1 2">
    <name type="scientific">Helianthus annuus</name>
    <name type="common">Common sunflower</name>
    <dbReference type="NCBI Taxonomy" id="4232"/>
    <lineage>
        <taxon>Eukaryota</taxon>
        <taxon>Viridiplantae</taxon>
        <taxon>Streptophyta</taxon>
        <taxon>Embryophyta</taxon>
        <taxon>Tracheophyta</taxon>
        <taxon>Spermatophyta</taxon>
        <taxon>Magnoliopsida</taxon>
        <taxon>eudicotyledons</taxon>
        <taxon>Gunneridae</taxon>
        <taxon>Pentapetalae</taxon>
        <taxon>asterids</taxon>
        <taxon>campanulids</taxon>
        <taxon>Asterales</taxon>
        <taxon>Asteraceae</taxon>
        <taxon>Asteroideae</taxon>
        <taxon>Heliantheae alliance</taxon>
        <taxon>Heliantheae</taxon>
        <taxon>Helianthus</taxon>
    </lineage>
</organism>
<reference evidence="1" key="1">
    <citation type="journal article" date="2017" name="Nature">
        <title>The sunflower genome provides insights into oil metabolism, flowering and Asterid evolution.</title>
        <authorList>
            <person name="Badouin H."/>
            <person name="Gouzy J."/>
            <person name="Grassa C.J."/>
            <person name="Murat F."/>
            <person name="Staton S.E."/>
            <person name="Cottret L."/>
            <person name="Lelandais-Briere C."/>
            <person name="Owens G.L."/>
            <person name="Carrere S."/>
            <person name="Mayjonade B."/>
            <person name="Legrand L."/>
            <person name="Gill N."/>
            <person name="Kane N.C."/>
            <person name="Bowers J.E."/>
            <person name="Hubner S."/>
            <person name="Bellec A."/>
            <person name="Berard A."/>
            <person name="Berges H."/>
            <person name="Blanchet N."/>
            <person name="Boniface M.C."/>
            <person name="Brunel D."/>
            <person name="Catrice O."/>
            <person name="Chaidir N."/>
            <person name="Claudel C."/>
            <person name="Donnadieu C."/>
            <person name="Faraut T."/>
            <person name="Fievet G."/>
            <person name="Helmstetter N."/>
            <person name="King M."/>
            <person name="Knapp S.J."/>
            <person name="Lai Z."/>
            <person name="Le Paslier M.C."/>
            <person name="Lippi Y."/>
            <person name="Lorenzon L."/>
            <person name="Mandel J.R."/>
            <person name="Marage G."/>
            <person name="Marchand G."/>
            <person name="Marquand E."/>
            <person name="Bret-Mestries E."/>
            <person name="Morien E."/>
            <person name="Nambeesan S."/>
            <person name="Nguyen T."/>
            <person name="Pegot-Espagnet P."/>
            <person name="Pouilly N."/>
            <person name="Raftis F."/>
            <person name="Sallet E."/>
            <person name="Schiex T."/>
            <person name="Thomas J."/>
            <person name="Vandecasteele C."/>
            <person name="Vares D."/>
            <person name="Vear F."/>
            <person name="Vautrin S."/>
            <person name="Crespi M."/>
            <person name="Mangin B."/>
            <person name="Burke J.M."/>
            <person name="Salse J."/>
            <person name="Munos S."/>
            <person name="Vincourt P."/>
            <person name="Rieseberg L.H."/>
            <person name="Langlade N.B."/>
        </authorList>
    </citation>
    <scope>NUCLEOTIDE SEQUENCE</scope>
    <source>
        <tissue evidence="1">Leaves</tissue>
    </source>
</reference>
<dbReference type="Proteomes" id="UP000215914">
    <property type="component" value="Unassembled WGS sequence"/>
</dbReference>
<evidence type="ECO:0000313" key="2">
    <source>
        <dbReference type="Proteomes" id="UP000215914"/>
    </source>
</evidence>
<dbReference type="AlphaFoldDB" id="A0A9K3NR93"/>
<reference evidence="1" key="2">
    <citation type="submission" date="2020-06" db="EMBL/GenBank/DDBJ databases">
        <title>Helianthus annuus Genome sequencing and assembly Release 2.</title>
        <authorList>
            <person name="Gouzy J."/>
            <person name="Langlade N."/>
            <person name="Munos S."/>
        </authorList>
    </citation>
    <scope>NUCLEOTIDE SEQUENCE</scope>
    <source>
        <tissue evidence="1">Leaves</tissue>
    </source>
</reference>
<keyword evidence="2" id="KW-1185">Reference proteome</keyword>